<dbReference type="Pfam" id="PF10934">
    <property type="entry name" value="Sheath_initiator"/>
    <property type="match status" value="1"/>
</dbReference>
<comment type="caution">
    <text evidence="2">The sequence shown here is derived from an EMBL/GenBank/DDBJ whole genome shotgun (WGS) entry which is preliminary data.</text>
</comment>
<dbReference type="PANTHER" id="PTHR24637">
    <property type="entry name" value="COLLAGEN"/>
    <property type="match status" value="1"/>
</dbReference>
<dbReference type="STRING" id="563192.HMPREF0179_00194"/>
<dbReference type="HOGENOM" id="CLU_638838_0_0_7"/>
<dbReference type="eggNOG" id="ENOG5033AJ6">
    <property type="taxonomic scope" value="Bacteria"/>
</dbReference>
<gene>
    <name evidence="2" type="ORF">HMPREF0179_00194</name>
</gene>
<evidence type="ECO:0000313" key="3">
    <source>
        <dbReference type="Proteomes" id="UP000006034"/>
    </source>
</evidence>
<protein>
    <submittedName>
        <fullName evidence="2">Uncharacterized protein</fullName>
    </submittedName>
</protein>
<dbReference type="Proteomes" id="UP000006034">
    <property type="component" value="Unassembled WGS sequence"/>
</dbReference>
<dbReference type="Gene3D" id="1.20.5.320">
    <property type="entry name" value="6-Phosphogluconate Dehydrogenase, domain 3"/>
    <property type="match status" value="1"/>
</dbReference>
<evidence type="ECO:0000313" key="2">
    <source>
        <dbReference type="EMBL" id="EFV46012.2"/>
    </source>
</evidence>
<dbReference type="GeneID" id="78087876"/>
<organism evidence="2 3">
    <name type="scientific">Bilophila wadsworthia (strain 3_1_6)</name>
    <dbReference type="NCBI Taxonomy" id="563192"/>
    <lineage>
        <taxon>Bacteria</taxon>
        <taxon>Pseudomonadati</taxon>
        <taxon>Thermodesulfobacteriota</taxon>
        <taxon>Desulfovibrionia</taxon>
        <taxon>Desulfovibrionales</taxon>
        <taxon>Desulfovibrionaceae</taxon>
        <taxon>Bilophila</taxon>
    </lineage>
</organism>
<keyword evidence="3" id="KW-1185">Reference proteome</keyword>
<reference evidence="2 3" key="1">
    <citation type="submission" date="2010-10" db="EMBL/GenBank/DDBJ databases">
        <authorList>
            <consortium name="The Broad Institute Genome Sequencing Platform"/>
            <person name="Ward D."/>
            <person name="Earl A."/>
            <person name="Feldgarden M."/>
            <person name="Young S.K."/>
            <person name="Gargeya S."/>
            <person name="Zeng Q."/>
            <person name="Alvarado L."/>
            <person name="Berlin A."/>
            <person name="Bochicchio J."/>
            <person name="Chapman S.B."/>
            <person name="Chen Z."/>
            <person name="Freedman E."/>
            <person name="Gellesch M."/>
            <person name="Goldberg J."/>
            <person name="Griggs A."/>
            <person name="Gujja S."/>
            <person name="Heilman E."/>
            <person name="Heiman D."/>
            <person name="Howarth C."/>
            <person name="Mehta T."/>
            <person name="Neiman D."/>
            <person name="Pearson M."/>
            <person name="Roberts A."/>
            <person name="Saif S."/>
            <person name="Shea T."/>
            <person name="Shenoy N."/>
            <person name="Sisk P."/>
            <person name="Stolte C."/>
            <person name="Sykes S."/>
            <person name="White J."/>
            <person name="Yandava C."/>
            <person name="Allen-Vercoe E."/>
            <person name="Sibley C."/>
            <person name="Ambrose C.E."/>
            <person name="Strauss J."/>
            <person name="Daigneault M."/>
            <person name="Haas B."/>
            <person name="Nusbaum C."/>
            <person name="Birren B."/>
        </authorList>
    </citation>
    <scope>NUCLEOTIDE SEQUENCE [LARGE SCALE GENOMIC DNA]</scope>
    <source>
        <strain evidence="2 3">3_1_6</strain>
    </source>
</reference>
<dbReference type="AlphaFoldDB" id="E5Y1Y5"/>
<reference evidence="2 3" key="2">
    <citation type="submission" date="2013-04" db="EMBL/GenBank/DDBJ databases">
        <title>The Genome Sequence of Bilophila wadsworthia 3_1_6.</title>
        <authorList>
            <consortium name="The Broad Institute Genomics Platform"/>
            <person name="Earl A."/>
            <person name="Ward D."/>
            <person name="Feldgarden M."/>
            <person name="Gevers D."/>
            <person name="Sibley C."/>
            <person name="Strauss J."/>
            <person name="Allen-Vercoe E."/>
            <person name="Walker B."/>
            <person name="Young S."/>
            <person name="Zeng Q."/>
            <person name="Gargeya S."/>
            <person name="Fitzgerald M."/>
            <person name="Haas B."/>
            <person name="Abouelleil A."/>
            <person name="Allen A.W."/>
            <person name="Alvarado L."/>
            <person name="Arachchi H.M."/>
            <person name="Berlin A.M."/>
            <person name="Chapman S.B."/>
            <person name="Gainer-Dewar J."/>
            <person name="Goldberg J."/>
            <person name="Griggs A."/>
            <person name="Gujja S."/>
            <person name="Hansen M."/>
            <person name="Howarth C."/>
            <person name="Imamovic A."/>
            <person name="Ireland A."/>
            <person name="Larimer J."/>
            <person name="McCowan C."/>
            <person name="Murphy C."/>
            <person name="Pearson M."/>
            <person name="Poon T.W."/>
            <person name="Priest M."/>
            <person name="Roberts A."/>
            <person name="Saif S."/>
            <person name="Shea T."/>
            <person name="Sisk P."/>
            <person name="Sykes S."/>
            <person name="Wortman J."/>
            <person name="Nusbaum C."/>
            <person name="Birren B."/>
        </authorList>
    </citation>
    <scope>NUCLEOTIDE SEQUENCE [LARGE SCALE GENOMIC DNA]</scope>
    <source>
        <strain evidence="2 3">3_1_6</strain>
    </source>
</reference>
<dbReference type="InterPro" id="IPR020288">
    <property type="entry name" value="Sheath_initiator"/>
</dbReference>
<feature type="region of interest" description="Disordered" evidence="1">
    <location>
        <begin position="309"/>
        <end position="344"/>
    </location>
</feature>
<sequence>MAWDLEFKNGDLTGGIVTGDDEVIQRIRTRLFRELGEWFLNTASGLPWYQDGKGILGSPLRDKGAVDLFIRKQALGTEGVSRILKLNSLFAAGQREYSIYMQVLLDSGKLVEETVTVHESVFTAPGMTMSDLTKLMAQNILFSDGETLQQKLENGAFVGPEGKPGEDGTAATLSVGKVTTGAPGTEAAVQNTGTDKDAVLWFTIPRGEQGIQGEQGMQGIPGIDGVAATVAVGAVQTGEAGSPAEVTNSGTENEAILNFVIPQGVRGEQGVQGKAAQISIGTVITGEPGTQASVTNSGTDEDAVFDFVIPRGNTGKTGAKGDKGDKGDTGATGQQGPKGDKGDSGLSYSVKGAVVSGTTYAANDIVFDPESNTAYLVLKSARWPFSVVAVSEGAVTSSTQAIILSRAASASALKDGKLDSSLLNGALWR</sequence>
<proteinExistence type="predicted"/>
<accession>E5Y1Y5</accession>
<dbReference type="RefSeq" id="WP_016360921.1">
    <property type="nucleotide sequence ID" value="NZ_KE150239.1"/>
</dbReference>
<name>E5Y1Y5_BILW3</name>
<evidence type="ECO:0000256" key="1">
    <source>
        <dbReference type="SAM" id="MobiDB-lite"/>
    </source>
</evidence>
<dbReference type="EMBL" id="ADCP02000002">
    <property type="protein sequence ID" value="EFV46012.2"/>
    <property type="molecule type" value="Genomic_DNA"/>
</dbReference>
<feature type="compositionally biased region" description="Basic and acidic residues" evidence="1">
    <location>
        <begin position="319"/>
        <end position="328"/>
    </location>
</feature>